<accession>A0A5B0Q5I8</accession>
<evidence type="ECO:0000313" key="2">
    <source>
        <dbReference type="EMBL" id="KAA1108460.1"/>
    </source>
</evidence>
<dbReference type="AlphaFoldDB" id="A0A5B0Q5I8"/>
<sequence length="111" mass="12670">MYPQFYLIIKIPISILIPSGPTSSSPIDRTTFITHFFRRSIGFKTPTPTSDPHALKPRPEHNSYPRIYGQTDQTTRSLYDLSDSAFANLCLIKNFIKHITLISPYALVWPS</sequence>
<reference evidence="2 3" key="1">
    <citation type="submission" date="2019-05" db="EMBL/GenBank/DDBJ databases">
        <title>Emergence of the Ug99 lineage of the wheat stem rust pathogen through somatic hybridization.</title>
        <authorList>
            <person name="Li F."/>
            <person name="Upadhyaya N.M."/>
            <person name="Sperschneider J."/>
            <person name="Matny O."/>
            <person name="Nguyen-Phuc H."/>
            <person name="Mago R."/>
            <person name="Raley C."/>
            <person name="Miller M.E."/>
            <person name="Silverstein K.A.T."/>
            <person name="Henningsen E."/>
            <person name="Hirsch C.D."/>
            <person name="Visser B."/>
            <person name="Pretorius Z.A."/>
            <person name="Steffenson B.J."/>
            <person name="Schwessinger B."/>
            <person name="Dodds P.N."/>
            <person name="Figueroa M."/>
        </authorList>
    </citation>
    <scope>NUCLEOTIDE SEQUENCE [LARGE SCALE GENOMIC DNA]</scope>
    <source>
        <strain evidence="2">21-0</strain>
    </source>
</reference>
<comment type="caution">
    <text evidence="2">The sequence shown here is derived from an EMBL/GenBank/DDBJ whole genome shotgun (WGS) entry which is preliminary data.</text>
</comment>
<dbReference type="EMBL" id="VSWC01000028">
    <property type="protein sequence ID" value="KAA1108460.1"/>
    <property type="molecule type" value="Genomic_DNA"/>
</dbReference>
<dbReference type="Proteomes" id="UP000324748">
    <property type="component" value="Unassembled WGS sequence"/>
</dbReference>
<evidence type="ECO:0000256" key="1">
    <source>
        <dbReference type="SAM" id="MobiDB-lite"/>
    </source>
</evidence>
<feature type="region of interest" description="Disordered" evidence="1">
    <location>
        <begin position="46"/>
        <end position="67"/>
    </location>
</feature>
<dbReference type="OrthoDB" id="775571at2759"/>
<proteinExistence type="predicted"/>
<name>A0A5B0Q5I8_PUCGR</name>
<organism evidence="2 3">
    <name type="scientific">Puccinia graminis f. sp. tritici</name>
    <dbReference type="NCBI Taxonomy" id="56615"/>
    <lineage>
        <taxon>Eukaryota</taxon>
        <taxon>Fungi</taxon>
        <taxon>Dikarya</taxon>
        <taxon>Basidiomycota</taxon>
        <taxon>Pucciniomycotina</taxon>
        <taxon>Pucciniomycetes</taxon>
        <taxon>Pucciniales</taxon>
        <taxon>Pucciniaceae</taxon>
        <taxon>Puccinia</taxon>
    </lineage>
</organism>
<evidence type="ECO:0000313" key="3">
    <source>
        <dbReference type="Proteomes" id="UP000324748"/>
    </source>
</evidence>
<keyword evidence="3" id="KW-1185">Reference proteome</keyword>
<protein>
    <submittedName>
        <fullName evidence="2">Uncharacterized protein</fullName>
    </submittedName>
</protein>
<feature type="compositionally biased region" description="Basic and acidic residues" evidence="1">
    <location>
        <begin position="53"/>
        <end position="63"/>
    </location>
</feature>
<gene>
    <name evidence="2" type="ORF">PGT21_013423</name>
</gene>